<gene>
    <name evidence="1" type="ORF">C826_01208</name>
</gene>
<organism evidence="1 2">
    <name type="scientific">Helicobacter bilis WiWa</name>
    <dbReference type="NCBI Taxonomy" id="1235804"/>
    <lineage>
        <taxon>Bacteria</taxon>
        <taxon>Pseudomonadati</taxon>
        <taxon>Campylobacterota</taxon>
        <taxon>Epsilonproteobacteria</taxon>
        <taxon>Campylobacterales</taxon>
        <taxon>Helicobacteraceae</taxon>
        <taxon>Helicobacter</taxon>
    </lineage>
</organism>
<protein>
    <submittedName>
        <fullName evidence="1">Uncharacterized protein</fullName>
    </submittedName>
</protein>
<comment type="caution">
    <text evidence="1">The sequence shown here is derived from an EMBL/GenBank/DDBJ whole genome shotgun (WGS) entry which is preliminary data.</text>
</comment>
<dbReference type="EMBL" id="AQFW01000012">
    <property type="protein sequence ID" value="EMZ39232.1"/>
    <property type="molecule type" value="Genomic_DNA"/>
</dbReference>
<dbReference type="GeneID" id="60656744"/>
<dbReference type="RefSeq" id="WP_004087066.1">
    <property type="nucleotide sequence ID" value="NZ_KB822515.1"/>
</dbReference>
<evidence type="ECO:0000313" key="2">
    <source>
        <dbReference type="Proteomes" id="UP000012527"/>
    </source>
</evidence>
<sequence>MYHVVFCANDNYIKYLAPLCYSIVKNAANNTQYDKGESINVAENITMGGGGANPYLIVKSLLLT</sequence>
<dbReference type="HOGENOM" id="CLU_3026024_0_0_7"/>
<accession>N2BBY7</accession>
<dbReference type="AlphaFoldDB" id="N2BBY7"/>
<evidence type="ECO:0000313" key="1">
    <source>
        <dbReference type="EMBL" id="EMZ39232.1"/>
    </source>
</evidence>
<reference evidence="1 2" key="1">
    <citation type="submission" date="2013-02" db="EMBL/GenBank/DDBJ databases">
        <title>The Genome Sequence of Helicobacter bilis WiWa.</title>
        <authorList>
            <consortium name="The Broad Institute Genome Sequencing Platform"/>
            <person name="Ward D."/>
            <person name="Overstreet A.-M.C."/>
            <person name="Ramer-Tait A.E."/>
            <person name="Phillips G.J."/>
            <person name="Wannemuehler M.J."/>
            <person name="Walker B."/>
            <person name="Young S.K."/>
            <person name="Zeng Q."/>
            <person name="Gargeya S."/>
            <person name="Fitzgerald M."/>
            <person name="Haas B."/>
            <person name="Abouelleil A."/>
            <person name="Alvarado L."/>
            <person name="Arachchi H.M."/>
            <person name="Berlin A.M."/>
            <person name="Chapman S.B."/>
            <person name="Dewar J."/>
            <person name="Goldberg J."/>
            <person name="Griggs A."/>
            <person name="Gujja S."/>
            <person name="Hansen M."/>
            <person name="Howarth C."/>
            <person name="Imamovic A."/>
            <person name="Larimer J."/>
            <person name="McCowan C."/>
            <person name="Murphy C."/>
            <person name="Neiman D."/>
            <person name="Pearson M."/>
            <person name="Priest M."/>
            <person name="Roberts A."/>
            <person name="Saif S."/>
            <person name="Shea T."/>
            <person name="Sisk P."/>
            <person name="Sykes S."/>
            <person name="Wortman J."/>
            <person name="Nusbaum C."/>
            <person name="Birren B."/>
        </authorList>
    </citation>
    <scope>NUCLEOTIDE SEQUENCE [LARGE SCALE GENOMIC DNA]</scope>
    <source>
        <strain evidence="1 2">WiWa</strain>
    </source>
</reference>
<dbReference type="PATRIC" id="fig|1235804.3.peg.1322"/>
<proteinExistence type="predicted"/>
<dbReference type="Proteomes" id="UP000012527">
    <property type="component" value="Unassembled WGS sequence"/>
</dbReference>
<name>N2BBY7_9HELI</name>